<gene>
    <name evidence="1" type="ordered locus">Sfum_2508</name>
</gene>
<dbReference type="eggNOG" id="ENOG5032WND">
    <property type="taxonomic scope" value="Bacteria"/>
</dbReference>
<dbReference type="InParanoid" id="A0LL84"/>
<proteinExistence type="predicted"/>
<accession>A0LL84</accession>
<dbReference type="EMBL" id="CP000478">
    <property type="protein sequence ID" value="ABK18186.1"/>
    <property type="molecule type" value="Genomic_DNA"/>
</dbReference>
<sequence length="448" mass="48531" precursor="true">MKARCPRHWLTPALTWLMLPVLMWGGALPCRSAFALLGDGEKAFGLDGSIRTLFFVLDRDGTYPFSGRNDIDGLSQTILRLTASGRPAQSLSYEVHWVQSVTAATERISGGSLLTVGNTSTGNVLRYRVLDTSWTVLNEERAFSTASMDRMNVKTSFGWGDVTLGRQAITFGKTYFWNPLDVFFPFGSSQFDRDYKPGVDALRVDIPFGPFSGFNLVGAAGPKIGIGPGDIGGNDPEDASWYGSALLGRLFANRWGWDFSLQAGKVFGGLQVGVGAVGDWGPVQIRAEGAQFLSMSSDPLPAPLQGDLFNNCFVGVIGLGHRFESGLSLDFEYLYNGSGDPNRLDAALVRTQFGASLQMSRHLTGLSARYEFSPLVTGQVALVNSLSDGSAQLQPLVNISLANEMDLLIGMTLNFGPSPKSASGTLPAVQSEFGTIPDLFFLEWKYYF</sequence>
<evidence type="ECO:0000313" key="2">
    <source>
        <dbReference type="Proteomes" id="UP000001784"/>
    </source>
</evidence>
<name>A0LL84_SYNFM</name>
<evidence type="ECO:0008006" key="3">
    <source>
        <dbReference type="Google" id="ProtNLM"/>
    </source>
</evidence>
<protein>
    <recommendedName>
        <fullName evidence="3">Alginate export domain-containing protein</fullName>
    </recommendedName>
</protein>
<dbReference type="AlphaFoldDB" id="A0LL84"/>
<reference evidence="1 2" key="1">
    <citation type="submission" date="2006-10" db="EMBL/GenBank/DDBJ databases">
        <title>Complete sequence of Syntrophobacter fumaroxidans MPOB.</title>
        <authorList>
            <consortium name="US DOE Joint Genome Institute"/>
            <person name="Copeland A."/>
            <person name="Lucas S."/>
            <person name="Lapidus A."/>
            <person name="Barry K."/>
            <person name="Detter J.C."/>
            <person name="Glavina del Rio T."/>
            <person name="Hammon N."/>
            <person name="Israni S."/>
            <person name="Pitluck S."/>
            <person name="Goltsman E.G."/>
            <person name="Martinez M."/>
            <person name="Schmutz J."/>
            <person name="Larimer F."/>
            <person name="Land M."/>
            <person name="Hauser L."/>
            <person name="Kyrpides N."/>
            <person name="Kim E."/>
            <person name="Boone D.R."/>
            <person name="Brockman F."/>
            <person name="Culley D."/>
            <person name="Ferry J."/>
            <person name="Gunsalus R."/>
            <person name="McInerney M.J."/>
            <person name="Morrison M."/>
            <person name="Plugge C."/>
            <person name="Rohlin L."/>
            <person name="Scholten J."/>
            <person name="Sieber J."/>
            <person name="Stams A.J.M."/>
            <person name="Worm P."/>
            <person name="Henstra A.M."/>
            <person name="Richardson P."/>
        </authorList>
    </citation>
    <scope>NUCLEOTIDE SEQUENCE [LARGE SCALE GENOMIC DNA]</scope>
    <source>
        <strain evidence="2">DSM 10017 / MPOB</strain>
    </source>
</reference>
<dbReference type="STRING" id="335543.Sfum_2508"/>
<dbReference type="HOGENOM" id="CLU_611014_0_0_7"/>
<evidence type="ECO:0000313" key="1">
    <source>
        <dbReference type="EMBL" id="ABK18186.1"/>
    </source>
</evidence>
<organism evidence="1 2">
    <name type="scientific">Syntrophobacter fumaroxidans (strain DSM 10017 / MPOB)</name>
    <dbReference type="NCBI Taxonomy" id="335543"/>
    <lineage>
        <taxon>Bacteria</taxon>
        <taxon>Pseudomonadati</taxon>
        <taxon>Thermodesulfobacteriota</taxon>
        <taxon>Syntrophobacteria</taxon>
        <taxon>Syntrophobacterales</taxon>
        <taxon>Syntrophobacteraceae</taxon>
        <taxon>Syntrophobacter</taxon>
    </lineage>
</organism>
<dbReference type="KEGG" id="sfu:Sfum_2508"/>
<dbReference type="Proteomes" id="UP000001784">
    <property type="component" value="Chromosome"/>
</dbReference>
<keyword evidence="2" id="KW-1185">Reference proteome</keyword>